<evidence type="ECO:0008006" key="5">
    <source>
        <dbReference type="Google" id="ProtNLM"/>
    </source>
</evidence>
<proteinExistence type="predicted"/>
<comment type="caution">
    <text evidence="2">The sequence shown here is derived from an EMBL/GenBank/DDBJ whole genome shotgun (WGS) entry which is preliminary data.</text>
</comment>
<evidence type="ECO:0000313" key="4">
    <source>
        <dbReference type="Proteomes" id="UP000553948"/>
    </source>
</evidence>
<dbReference type="EMBL" id="JAMHFX010000171">
    <property type="protein sequence ID" value="MCO1621646.1"/>
    <property type="molecule type" value="Genomic_DNA"/>
</dbReference>
<dbReference type="AlphaFoldDB" id="A0A7W2L5W6"/>
<dbReference type="Proteomes" id="UP000553948">
    <property type="component" value="Unassembled WGS sequence"/>
</dbReference>
<sequence length="211" mass="23774">MLVSSSSQVQKVPRQALNKGRPGSRVTFFPSRKLGHPIACGNLIQADLCIHLEYSHHVSFYECRPPILQADGIHFKADFLVKLDDGSSSYLKVIPYDIQHHEQEGEWQKLKLRLLDEGNTVVWLAPEDLPSPLLTSNLRSLYYYSFGANRRLAQRVCKYVMGLKDQRATIETLLANGACTANIYQAIFSGGLHVRLDQKLSPQSMVYGRSV</sequence>
<reference evidence="3" key="2">
    <citation type="submission" date="2022-05" db="EMBL/GenBank/DDBJ databases">
        <authorList>
            <person name="Yi M."/>
        </authorList>
    </citation>
    <scope>NUCLEOTIDE SEQUENCE</scope>
    <source>
        <strain evidence="3">DS2</strain>
    </source>
</reference>
<evidence type="ECO:0000313" key="2">
    <source>
        <dbReference type="EMBL" id="MBA6118897.1"/>
    </source>
</evidence>
<gene>
    <name evidence="2" type="ORF">H4C47_24595</name>
    <name evidence="3" type="ORF">M8C81_13665</name>
</gene>
<organism evidence="2 4">
    <name type="scientific">Pseudomonas putida</name>
    <name type="common">Arthrobacter siderocapsulatus</name>
    <dbReference type="NCBI Taxonomy" id="303"/>
    <lineage>
        <taxon>Bacteria</taxon>
        <taxon>Pseudomonadati</taxon>
        <taxon>Pseudomonadota</taxon>
        <taxon>Gammaproteobacteria</taxon>
        <taxon>Pseudomonadales</taxon>
        <taxon>Pseudomonadaceae</taxon>
        <taxon>Pseudomonas</taxon>
    </lineage>
</organism>
<feature type="region of interest" description="Disordered" evidence="1">
    <location>
        <begin position="1"/>
        <end position="24"/>
    </location>
</feature>
<reference evidence="3" key="3">
    <citation type="submission" date="2023-08" db="EMBL/GenBank/DDBJ databases">
        <title>Isolation, Identification, Denitrification Characteristics of A Highly Efficient Aerobic Denitrifying Bacterial Strain DS2.</title>
        <authorList>
            <person name="Wang H."/>
        </authorList>
    </citation>
    <scope>NUCLEOTIDE SEQUENCE</scope>
    <source>
        <strain evidence="3">DS2</strain>
    </source>
</reference>
<evidence type="ECO:0000313" key="3">
    <source>
        <dbReference type="EMBL" id="MCO1621646.1"/>
    </source>
</evidence>
<dbReference type="Proteomes" id="UP001202943">
    <property type="component" value="Unassembled WGS sequence"/>
</dbReference>
<dbReference type="RefSeq" id="WP_028697360.1">
    <property type="nucleotide sequence ID" value="NZ_CP060529.1"/>
</dbReference>
<reference evidence="2 4" key="1">
    <citation type="submission" date="2020-07" db="EMBL/GenBank/DDBJ databases">
        <title>Diversity of carbapenemase encoding genes among Pseudomonas putida group clinical isolates in a tertiary Brazilian hospital.</title>
        <authorList>
            <person name="Alberto-Lei F."/>
            <person name="Nodari C.S."/>
            <person name="Streling A.P."/>
            <person name="Paulino J.T."/>
            <person name="Bessa-Neto F.O."/>
            <person name="Cayo R."/>
            <person name="Gales A.C."/>
        </authorList>
    </citation>
    <scope>NUCLEOTIDE SEQUENCE [LARGE SCALE GENOMIC DNA]</scope>
    <source>
        <strain evidence="2 4">12464</strain>
    </source>
</reference>
<accession>A0A7W2L5W6</accession>
<feature type="compositionally biased region" description="Polar residues" evidence="1">
    <location>
        <begin position="1"/>
        <end position="10"/>
    </location>
</feature>
<dbReference type="EMBL" id="JACGDG010000028">
    <property type="protein sequence ID" value="MBA6118897.1"/>
    <property type="molecule type" value="Genomic_DNA"/>
</dbReference>
<name>A0A7W2L5W6_PSEPU</name>
<protein>
    <recommendedName>
        <fullName evidence="5">TnsA endonuclease N-terminal domain-containing protein</fullName>
    </recommendedName>
</protein>
<evidence type="ECO:0000256" key="1">
    <source>
        <dbReference type="SAM" id="MobiDB-lite"/>
    </source>
</evidence>